<dbReference type="Pfam" id="PF12796">
    <property type="entry name" value="Ank_2"/>
    <property type="match status" value="2"/>
</dbReference>
<sequence>MQNNDYDTPLHIASKRGFDNLVDFFVTTLNVDLEITNNNYDTPLHISCKFGKEGMICLYELRTDINFLLACAKILIDGKANLEAVNNDDDTPLHLACSSGNESVVRLLLEHKVNLHCRNNKFNTPLHVSSEKGFDNIVNLLLEREDNLTSINEGWGNYQNETPLHLATKFAHLTSLKILIKSVKFGREEVFKFLVFESNNYTRENIQLDAQNYEYETALHIAVKFGRESMVKVLSHIKEKNRSLVSMNKEGDTPLHLAVRYSRESIFEILFKGVQNIEQKNSFGNTILHLAAIEENFVIFETILRYSNAKSKLKFLKNNLNENCLQILTKHNNLESLNILMKVGKNDNFNETVAFWNNLDTKHESFLFNLTRLEELKAIESVLEALGSKIDLNIKNLQNETCLAIAKNLKNFELIQLLRDFGAKESEINVNDLPEENVFRDVVILKKWEQLNLETFTEVKNQNVPVLYENLKKFEILLLQLYTIYHKTEVVEDLDDRIDFQYNLNLFLNSFEKEYTVKEQIVNDLDMFISVANGEDEREEKCNFMAKLFEIETQVDKNFIKEFFERFQGTTWT</sequence>
<dbReference type="EMBL" id="JADGJW010000076">
    <property type="protein sequence ID" value="KAJ3224933.1"/>
    <property type="molecule type" value="Genomic_DNA"/>
</dbReference>
<evidence type="ECO:0000256" key="3">
    <source>
        <dbReference type="PROSITE-ProRule" id="PRU00023"/>
    </source>
</evidence>
<dbReference type="PANTHER" id="PTHR24198">
    <property type="entry name" value="ANKYRIN REPEAT AND PROTEIN KINASE DOMAIN-CONTAINING PROTEIN"/>
    <property type="match status" value="1"/>
</dbReference>
<dbReference type="InterPro" id="IPR036770">
    <property type="entry name" value="Ankyrin_rpt-contain_sf"/>
</dbReference>
<evidence type="ECO:0000256" key="1">
    <source>
        <dbReference type="ARBA" id="ARBA00022737"/>
    </source>
</evidence>
<dbReference type="Proteomes" id="UP001211065">
    <property type="component" value="Unassembled WGS sequence"/>
</dbReference>
<dbReference type="Gene3D" id="1.25.40.20">
    <property type="entry name" value="Ankyrin repeat-containing domain"/>
    <property type="match status" value="4"/>
</dbReference>
<feature type="repeat" description="ANK" evidence="3">
    <location>
        <begin position="250"/>
        <end position="282"/>
    </location>
</feature>
<dbReference type="InterPro" id="IPR002110">
    <property type="entry name" value="Ankyrin_rpt"/>
</dbReference>
<evidence type="ECO:0000313" key="5">
    <source>
        <dbReference type="Proteomes" id="UP001211065"/>
    </source>
</evidence>
<comment type="caution">
    <text evidence="4">The sequence shown here is derived from an EMBL/GenBank/DDBJ whole genome shotgun (WGS) entry which is preliminary data.</text>
</comment>
<dbReference type="SMART" id="SM00248">
    <property type="entry name" value="ANK"/>
    <property type="match status" value="10"/>
</dbReference>
<reference evidence="4" key="1">
    <citation type="submission" date="2020-05" db="EMBL/GenBank/DDBJ databases">
        <title>Phylogenomic resolution of chytrid fungi.</title>
        <authorList>
            <person name="Stajich J.E."/>
            <person name="Amses K."/>
            <person name="Simmons R."/>
            <person name="Seto K."/>
            <person name="Myers J."/>
            <person name="Bonds A."/>
            <person name="Quandt C.A."/>
            <person name="Barry K."/>
            <person name="Liu P."/>
            <person name="Grigoriev I."/>
            <person name="Longcore J.E."/>
            <person name="James T.Y."/>
        </authorList>
    </citation>
    <scope>NUCLEOTIDE SEQUENCE</scope>
    <source>
        <strain evidence="4">JEL0476</strain>
    </source>
</reference>
<dbReference type="AlphaFoldDB" id="A0AAD5U9E2"/>
<dbReference type="PANTHER" id="PTHR24198:SF165">
    <property type="entry name" value="ANKYRIN REPEAT-CONTAINING PROTEIN-RELATED"/>
    <property type="match status" value="1"/>
</dbReference>
<protein>
    <submittedName>
        <fullName evidence="4">Uncharacterized protein</fullName>
    </submittedName>
</protein>
<name>A0AAD5U9E2_9FUNG</name>
<dbReference type="SUPFAM" id="SSF48403">
    <property type="entry name" value="Ankyrin repeat"/>
    <property type="match status" value="2"/>
</dbReference>
<feature type="repeat" description="ANK" evidence="3">
    <location>
        <begin position="88"/>
        <end position="120"/>
    </location>
</feature>
<gene>
    <name evidence="4" type="ORF">HK099_007653</name>
</gene>
<feature type="repeat" description="ANK" evidence="3">
    <location>
        <begin position="121"/>
        <end position="153"/>
    </location>
</feature>
<proteinExistence type="predicted"/>
<organism evidence="4 5">
    <name type="scientific">Clydaea vesicula</name>
    <dbReference type="NCBI Taxonomy" id="447962"/>
    <lineage>
        <taxon>Eukaryota</taxon>
        <taxon>Fungi</taxon>
        <taxon>Fungi incertae sedis</taxon>
        <taxon>Chytridiomycota</taxon>
        <taxon>Chytridiomycota incertae sedis</taxon>
        <taxon>Chytridiomycetes</taxon>
        <taxon>Lobulomycetales</taxon>
        <taxon>Lobulomycetaceae</taxon>
        <taxon>Clydaea</taxon>
    </lineage>
</organism>
<evidence type="ECO:0000313" key="4">
    <source>
        <dbReference type="EMBL" id="KAJ3224933.1"/>
    </source>
</evidence>
<keyword evidence="5" id="KW-1185">Reference proteome</keyword>
<dbReference type="PROSITE" id="PS50297">
    <property type="entry name" value="ANK_REP_REGION"/>
    <property type="match status" value="2"/>
</dbReference>
<keyword evidence="1" id="KW-0677">Repeat</keyword>
<accession>A0AAD5U9E2</accession>
<dbReference type="PROSITE" id="PS50088">
    <property type="entry name" value="ANK_REPEAT"/>
    <property type="match status" value="3"/>
</dbReference>
<keyword evidence="2 3" id="KW-0040">ANK repeat</keyword>
<evidence type="ECO:0000256" key="2">
    <source>
        <dbReference type="ARBA" id="ARBA00023043"/>
    </source>
</evidence>